<keyword evidence="5" id="KW-0539">Nucleus</keyword>
<feature type="region of interest" description="Disordered" evidence="6">
    <location>
        <begin position="1"/>
        <end position="43"/>
    </location>
</feature>
<name>A0A180GMR5_PUCT1</name>
<evidence type="ECO:0000313" key="8">
    <source>
        <dbReference type="EnsemblFungi" id="PTTG_27120-t43_1-p1"/>
    </source>
</evidence>
<evidence type="ECO:0000256" key="1">
    <source>
        <dbReference type="ARBA" id="ARBA00004123"/>
    </source>
</evidence>
<accession>A0A180GMR5</accession>
<dbReference type="GO" id="GO:0005634">
    <property type="term" value="C:nucleus"/>
    <property type="evidence" value="ECO:0007669"/>
    <property type="project" value="UniProtKB-SubCell"/>
</dbReference>
<dbReference type="EnsemblFungi" id="PTTG_27120-t43_1">
    <property type="protein sequence ID" value="PTTG_27120-t43_1-p1"/>
    <property type="gene ID" value="PTTG_27120"/>
</dbReference>
<evidence type="ECO:0008006" key="10">
    <source>
        <dbReference type="Google" id="ProtNLM"/>
    </source>
</evidence>
<reference evidence="8 9" key="3">
    <citation type="journal article" date="2017" name="G3 (Bethesda)">
        <title>Comparative analysis highlights variable genome content of wheat rusts and divergence of the mating loci.</title>
        <authorList>
            <person name="Cuomo C.A."/>
            <person name="Bakkeren G."/>
            <person name="Khalil H.B."/>
            <person name="Panwar V."/>
            <person name="Joly D."/>
            <person name="Linning R."/>
            <person name="Sakthikumar S."/>
            <person name="Song X."/>
            <person name="Adiconis X."/>
            <person name="Fan L."/>
            <person name="Goldberg J.M."/>
            <person name="Levin J.Z."/>
            <person name="Young S."/>
            <person name="Zeng Q."/>
            <person name="Anikster Y."/>
            <person name="Bruce M."/>
            <person name="Wang M."/>
            <person name="Yin C."/>
            <person name="McCallum B."/>
            <person name="Szabo L.J."/>
            <person name="Hulbert S."/>
            <person name="Chen X."/>
            <person name="Fellers J.P."/>
        </authorList>
    </citation>
    <scope>NUCLEOTIDE SEQUENCE</scope>
    <source>
        <strain evidence="8">isolate 1-1 / race 1 (BBBD)</strain>
        <strain evidence="9">Isolate 1-1 / race 1 (BBBD)</strain>
    </source>
</reference>
<evidence type="ECO:0000256" key="5">
    <source>
        <dbReference type="ARBA" id="ARBA00023242"/>
    </source>
</evidence>
<dbReference type="InterPro" id="IPR052035">
    <property type="entry name" value="ZnF_BED_domain_contain"/>
</dbReference>
<evidence type="ECO:0000313" key="7">
    <source>
        <dbReference type="EMBL" id="OAV94010.1"/>
    </source>
</evidence>
<evidence type="ECO:0000256" key="3">
    <source>
        <dbReference type="ARBA" id="ARBA00022771"/>
    </source>
</evidence>
<protein>
    <recommendedName>
        <fullName evidence="10">BED-type domain-containing protein</fullName>
    </recommendedName>
</protein>
<feature type="compositionally biased region" description="Pro residues" evidence="6">
    <location>
        <begin position="9"/>
        <end position="20"/>
    </location>
</feature>
<keyword evidence="2" id="KW-0479">Metal-binding</keyword>
<evidence type="ECO:0000313" key="9">
    <source>
        <dbReference type="Proteomes" id="UP000005240"/>
    </source>
</evidence>
<reference evidence="7" key="2">
    <citation type="submission" date="2016-05" db="EMBL/GenBank/DDBJ databases">
        <title>Comparative analysis highlights variable genome content of wheat rusts and divergence of the mating loci.</title>
        <authorList>
            <person name="Cuomo C.A."/>
            <person name="Bakkeren G."/>
            <person name="Szabo L."/>
            <person name="Khalil H."/>
            <person name="Joly D."/>
            <person name="Goldberg J."/>
            <person name="Young S."/>
            <person name="Zeng Q."/>
            <person name="Fellers J."/>
        </authorList>
    </citation>
    <scope>NUCLEOTIDE SEQUENCE [LARGE SCALE GENOMIC DNA]</scope>
    <source>
        <strain evidence="7">1-1 BBBD Race 1</strain>
    </source>
</reference>
<evidence type="ECO:0000256" key="2">
    <source>
        <dbReference type="ARBA" id="ARBA00022723"/>
    </source>
</evidence>
<dbReference type="VEuPathDB" id="FungiDB:PTTG_27120"/>
<keyword evidence="9" id="KW-1185">Reference proteome</keyword>
<dbReference type="PANTHER" id="PTHR46481:SF10">
    <property type="entry name" value="ZINC FINGER BED DOMAIN-CONTAINING PROTEIN 39"/>
    <property type="match status" value="1"/>
</dbReference>
<gene>
    <name evidence="7" type="ORF">PTTG_27120</name>
</gene>
<organism evidence="7">
    <name type="scientific">Puccinia triticina (isolate 1-1 / race 1 (BBBD))</name>
    <name type="common">Brown leaf rust fungus</name>
    <dbReference type="NCBI Taxonomy" id="630390"/>
    <lineage>
        <taxon>Eukaryota</taxon>
        <taxon>Fungi</taxon>
        <taxon>Dikarya</taxon>
        <taxon>Basidiomycota</taxon>
        <taxon>Pucciniomycotina</taxon>
        <taxon>Pucciniomycetes</taxon>
        <taxon>Pucciniales</taxon>
        <taxon>Pucciniaceae</taxon>
        <taxon>Puccinia</taxon>
    </lineage>
</organism>
<dbReference type="EMBL" id="ADAS02000044">
    <property type="protein sequence ID" value="OAV94010.1"/>
    <property type="molecule type" value="Genomic_DNA"/>
</dbReference>
<dbReference type="OrthoDB" id="2504290at2759"/>
<evidence type="ECO:0000256" key="6">
    <source>
        <dbReference type="SAM" id="MobiDB-lite"/>
    </source>
</evidence>
<dbReference type="GO" id="GO:0008270">
    <property type="term" value="F:zinc ion binding"/>
    <property type="evidence" value="ECO:0007669"/>
    <property type="project" value="UniProtKB-KW"/>
</dbReference>
<dbReference type="AlphaFoldDB" id="A0A180GMR5"/>
<dbReference type="STRING" id="630390.A0A180GMR5"/>
<feature type="compositionally biased region" description="Polar residues" evidence="6">
    <location>
        <begin position="34"/>
        <end position="43"/>
    </location>
</feature>
<proteinExistence type="predicted"/>
<comment type="subcellular location">
    <subcellularLocation>
        <location evidence="1">Nucleus</location>
    </subcellularLocation>
</comment>
<evidence type="ECO:0000256" key="4">
    <source>
        <dbReference type="ARBA" id="ARBA00022833"/>
    </source>
</evidence>
<keyword evidence="3" id="KW-0863">Zinc-finger</keyword>
<keyword evidence="4" id="KW-0862">Zinc</keyword>
<dbReference type="Proteomes" id="UP000005240">
    <property type="component" value="Unassembled WGS sequence"/>
</dbReference>
<dbReference type="PANTHER" id="PTHR46481">
    <property type="entry name" value="ZINC FINGER BED DOMAIN-CONTAINING PROTEIN 4"/>
    <property type="match status" value="1"/>
</dbReference>
<reference evidence="7" key="1">
    <citation type="submission" date="2009-11" db="EMBL/GenBank/DDBJ databases">
        <authorList>
            <consortium name="The Broad Institute Genome Sequencing Platform"/>
            <person name="Ward D."/>
            <person name="Feldgarden M."/>
            <person name="Earl A."/>
            <person name="Young S.K."/>
            <person name="Zeng Q."/>
            <person name="Koehrsen M."/>
            <person name="Alvarado L."/>
            <person name="Berlin A."/>
            <person name="Bochicchio J."/>
            <person name="Borenstein D."/>
            <person name="Chapman S.B."/>
            <person name="Chen Z."/>
            <person name="Engels R."/>
            <person name="Freedman E."/>
            <person name="Gellesch M."/>
            <person name="Goldberg J."/>
            <person name="Griggs A."/>
            <person name="Gujja S."/>
            <person name="Heilman E."/>
            <person name="Heiman D."/>
            <person name="Hepburn T."/>
            <person name="Howarth C."/>
            <person name="Jen D."/>
            <person name="Larson L."/>
            <person name="Lewis B."/>
            <person name="Mehta T."/>
            <person name="Park D."/>
            <person name="Pearson M."/>
            <person name="Roberts A."/>
            <person name="Saif S."/>
            <person name="Shea T."/>
            <person name="Shenoy N."/>
            <person name="Sisk P."/>
            <person name="Stolte C."/>
            <person name="Sykes S."/>
            <person name="Thomson T."/>
            <person name="Walk T."/>
            <person name="White J."/>
            <person name="Yandava C."/>
            <person name="Izard J."/>
            <person name="Baranova O.V."/>
            <person name="Blanton J.M."/>
            <person name="Tanner A.C."/>
            <person name="Dewhirst F.E."/>
            <person name="Haas B."/>
            <person name="Nusbaum C."/>
            <person name="Birren B."/>
        </authorList>
    </citation>
    <scope>NUCLEOTIDE SEQUENCE [LARGE SCALE GENOMIC DNA]</scope>
    <source>
        <strain evidence="7">1-1 BBBD Race 1</strain>
    </source>
</reference>
<reference evidence="8" key="4">
    <citation type="submission" date="2025-05" db="UniProtKB">
        <authorList>
            <consortium name="EnsemblFungi"/>
        </authorList>
    </citation>
    <scope>IDENTIFICATION</scope>
    <source>
        <strain evidence="8">isolate 1-1 / race 1 (BBBD)</strain>
    </source>
</reference>
<sequence>MKRKRTPAQPNPEPETPDPTPKTVIEVNGDSDSDQGNISRTQNSHRSWVWTHLKQCDGVAICQVVLKNGKICGQKLKRDKSASTKNLHEHLKKIHHLADPKLVKKAGSSHIDMEKWAKNSKFVAKAELNNETLKTALVNLIAKCDLSFSIVEKKSFRDLIRLVNEDAMPLMDNTSQSGVSNHLSRMFMASQENLKLRYLAKQDHLAFTEHAWTAPNYTAYMAVTAHFITESFELVDLTIAIPNVQGKS</sequence>